<comment type="caution">
    <text evidence="1">The sequence shown here is derived from an EMBL/GenBank/DDBJ whole genome shotgun (WGS) entry which is preliminary data.</text>
</comment>
<dbReference type="EMBL" id="LJRO01000073">
    <property type="protein sequence ID" value="KPZ06176.1"/>
    <property type="molecule type" value="Genomic_DNA"/>
</dbReference>
<evidence type="ECO:0008006" key="3">
    <source>
        <dbReference type="Google" id="ProtNLM"/>
    </source>
</evidence>
<evidence type="ECO:0000313" key="2">
    <source>
        <dbReference type="Proteomes" id="UP000050523"/>
    </source>
</evidence>
<sequence>MSHVPVLFDKPAKTPHALLRHLRKKGLDTRGQTEKALRALQFIGHYRLLIYIRPLQDSAKQFFPAVQFDDILALYDFDRRLRLLCLDGIDRIEVAFRSVIANTLANHRACGPHFYLNAVHFRNMDEHRAFLKQVMGLRGQNLAIQHYYDHYNTPAFPPIWVVLEQMTIGQLSRLLAGLHLDHKKKIATCFGYNEGVLGSWLKSLTLLRNISAHHSRLWNTSITSDTPQFAKSIKNEFPTEADRGRLFARAVAVQALLQVIDPTADWKHRFKALIATLPNVTLGKSGLTSAVLGLPTGWETRPFWN</sequence>
<dbReference type="AlphaFoldDB" id="A0AA40TWM3"/>
<organism evidence="1 2">
    <name type="scientific">Pseudomonas tremae</name>
    <dbReference type="NCBI Taxonomy" id="200454"/>
    <lineage>
        <taxon>Bacteria</taxon>
        <taxon>Pseudomonadati</taxon>
        <taxon>Pseudomonadota</taxon>
        <taxon>Gammaproteobacteria</taxon>
        <taxon>Pseudomonadales</taxon>
        <taxon>Pseudomonadaceae</taxon>
        <taxon>Pseudomonas</taxon>
    </lineage>
</organism>
<dbReference type="Proteomes" id="UP000050523">
    <property type="component" value="Unassembled WGS sequence"/>
</dbReference>
<proteinExistence type="predicted"/>
<protein>
    <recommendedName>
        <fullName evidence="3">Abi family protein</fullName>
    </recommendedName>
</protein>
<reference evidence="1 2" key="1">
    <citation type="submission" date="2015-09" db="EMBL/GenBank/DDBJ databases">
        <title>Genome announcement of multiple Pseudomonas syringae strains.</title>
        <authorList>
            <person name="Thakur S."/>
            <person name="Wang P.W."/>
            <person name="Gong Y."/>
            <person name="Weir B.S."/>
            <person name="Guttman D.S."/>
        </authorList>
    </citation>
    <scope>NUCLEOTIDE SEQUENCE [LARGE SCALE GENOMIC DNA]</scope>
    <source>
        <strain evidence="1 2">ICMP9151</strain>
    </source>
</reference>
<dbReference type="InterPro" id="IPR011664">
    <property type="entry name" value="Abi_system_AbiD/AbiF-like"/>
</dbReference>
<gene>
    <name evidence="1" type="ORF">ALO43_01529</name>
</gene>
<dbReference type="RefSeq" id="WP_054997174.1">
    <property type="nucleotide sequence ID" value="NZ_LJRO01000073.1"/>
</dbReference>
<evidence type="ECO:0000313" key="1">
    <source>
        <dbReference type="EMBL" id="KPZ06176.1"/>
    </source>
</evidence>
<name>A0AA40TWM3_9PSED</name>
<dbReference type="Pfam" id="PF07751">
    <property type="entry name" value="Abi_2"/>
    <property type="match status" value="1"/>
</dbReference>
<accession>A0AA40TWM3</accession>